<dbReference type="Proteomes" id="UP000016944">
    <property type="component" value="Chromosome II"/>
</dbReference>
<evidence type="ECO:0000313" key="2">
    <source>
        <dbReference type="Proteomes" id="UP000016944"/>
    </source>
</evidence>
<organism evidence="1 2">
    <name type="scientific">Agrobacterium pusense</name>
    <dbReference type="NCBI Taxonomy" id="648995"/>
    <lineage>
        <taxon>Bacteria</taxon>
        <taxon>Pseudomonadati</taxon>
        <taxon>Pseudomonadota</taxon>
        <taxon>Alphaproteobacteria</taxon>
        <taxon>Hyphomicrobiales</taxon>
        <taxon>Rhizobiaceae</taxon>
        <taxon>Rhizobium/Agrobacterium group</taxon>
        <taxon>Agrobacterium</taxon>
    </lineage>
</organism>
<dbReference type="AlphaFoldDB" id="U4Q0M2"/>
<dbReference type="KEGG" id="rir:BN877_II1006"/>
<name>U4Q0M2_9HYPH</name>
<accession>U4Q0M2</accession>
<evidence type="ECO:0000313" key="1">
    <source>
        <dbReference type="EMBL" id="CDI10799.1"/>
    </source>
</evidence>
<proteinExistence type="predicted"/>
<dbReference type="EMBL" id="HG518323">
    <property type="protein sequence ID" value="CDI10799.1"/>
    <property type="molecule type" value="Genomic_DNA"/>
</dbReference>
<gene>
    <name evidence="1" type="ORF">BN877_II1006</name>
</gene>
<reference evidence="1 2" key="1">
    <citation type="journal article" date="2013" name="Genome Announc.">
        <title>Complete Genome Sequence of the Sesbania Symbiont and Rice Growth-Promoting Endophyte Rhizobium sp. Strain IRBG74.</title>
        <authorList>
            <person name="Crook M.B."/>
            <person name="Mitra S."/>
            <person name="Ane J.M."/>
            <person name="Sadowsky M.J."/>
            <person name="Gyaneshwar P."/>
        </authorList>
    </citation>
    <scope>NUCLEOTIDE SEQUENCE [LARGE SCALE GENOMIC DNA]</scope>
    <source>
        <strain evidence="1 2">IRBG74</strain>
    </source>
</reference>
<sequence>MATPDEPETKPLRSTPVVTLEALMTQVSASWLVITV</sequence>
<protein>
    <submittedName>
        <fullName evidence="1">Uncharacterized protein</fullName>
    </submittedName>
</protein>
<dbReference type="HOGENOM" id="CLU_3358091_0_0_5"/>